<evidence type="ECO:0000256" key="3">
    <source>
        <dbReference type="ARBA" id="ARBA00022960"/>
    </source>
</evidence>
<feature type="domain" description="Mur ligase N-terminal catalytic" evidence="9">
    <location>
        <begin position="42"/>
        <end position="89"/>
    </location>
</feature>
<dbReference type="InterPro" id="IPR004101">
    <property type="entry name" value="Mur_ligase_C"/>
</dbReference>
<comment type="function">
    <text evidence="7">Catalyzes the addition of meso-diaminopimelic acid to the nucleotide precursor UDP-N-acetylmuramoyl-L-alanyl-D-glutamate (UMAG) in the biosynthesis of bacterial cell-wall peptidoglycan.</text>
</comment>
<dbReference type="GO" id="GO:0000287">
    <property type="term" value="F:magnesium ion binding"/>
    <property type="evidence" value="ECO:0007669"/>
    <property type="project" value="UniProtKB-UniRule"/>
</dbReference>
<dbReference type="RefSeq" id="WP_040772143.1">
    <property type="nucleotide sequence ID" value="NZ_QRCM01000001.1"/>
</dbReference>
<evidence type="ECO:0000259" key="10">
    <source>
        <dbReference type="Pfam" id="PF02875"/>
    </source>
</evidence>
<evidence type="ECO:0000313" key="13">
    <source>
        <dbReference type="Proteomes" id="UP000471120"/>
    </source>
</evidence>
<comment type="subcellular location">
    <subcellularLocation>
        <location evidence="7 8">Cytoplasm</location>
    </subcellularLocation>
</comment>
<comment type="pathway">
    <text evidence="7 8">Cell wall biogenesis; peptidoglycan biosynthesis.</text>
</comment>
<dbReference type="HAMAP" id="MF_00208">
    <property type="entry name" value="MurE"/>
    <property type="match status" value="1"/>
</dbReference>
<keyword evidence="2 7" id="KW-0132">Cell division</keyword>
<dbReference type="AlphaFoldDB" id="A0A6P2CLP6"/>
<dbReference type="SUPFAM" id="SSF63418">
    <property type="entry name" value="MurE/MurF N-terminal domain"/>
    <property type="match status" value="1"/>
</dbReference>
<comment type="caution">
    <text evidence="7">Lacks conserved residue(s) required for the propagation of feature annotation.</text>
</comment>
<comment type="catalytic activity">
    <reaction evidence="7">
        <text>UDP-N-acetyl-alpha-D-muramoyl-L-alanyl-D-glutamate + meso-2,6-diaminopimelate + ATP = UDP-N-acetyl-alpha-D-muramoyl-L-alanyl-gamma-D-glutamyl-meso-2,6-diaminopimelate + ADP + phosphate + H(+)</text>
        <dbReference type="Rhea" id="RHEA:23676"/>
        <dbReference type="ChEBI" id="CHEBI:15378"/>
        <dbReference type="ChEBI" id="CHEBI:30616"/>
        <dbReference type="ChEBI" id="CHEBI:43474"/>
        <dbReference type="ChEBI" id="CHEBI:57791"/>
        <dbReference type="ChEBI" id="CHEBI:83900"/>
        <dbReference type="ChEBI" id="CHEBI:83905"/>
        <dbReference type="ChEBI" id="CHEBI:456216"/>
        <dbReference type="EC" id="6.3.2.13"/>
    </reaction>
</comment>
<feature type="binding site" evidence="7">
    <location>
        <position position="492"/>
    </location>
    <ligand>
        <name>meso-2,6-diaminopimelate</name>
        <dbReference type="ChEBI" id="CHEBI:57791"/>
    </ligand>
</feature>
<feature type="binding site" evidence="7">
    <location>
        <begin position="178"/>
        <end position="179"/>
    </location>
    <ligand>
        <name>UDP-N-acetyl-alpha-D-muramoyl-L-alanyl-D-glutamate</name>
        <dbReference type="ChEBI" id="CHEBI:83900"/>
    </ligand>
</feature>
<feature type="modified residue" description="N6-carboxylysine" evidence="7">
    <location>
        <position position="245"/>
    </location>
</feature>
<protein>
    <recommendedName>
        <fullName evidence="7">UDP-N-acetylmuramoyl-L-alanyl-D-glutamate--2,6-diaminopimelate ligase</fullName>
        <ecNumber evidence="7">6.3.2.13</ecNumber>
    </recommendedName>
    <alternativeName>
        <fullName evidence="7">Meso-A2pm-adding enzyme</fullName>
    </alternativeName>
    <alternativeName>
        <fullName evidence="7">Meso-diaminopimelate-adding enzyme</fullName>
    </alternativeName>
    <alternativeName>
        <fullName evidence="7">UDP-MurNAc-L-Ala-D-Glu:meso-diaminopimelate ligase</fullName>
    </alternativeName>
    <alternativeName>
        <fullName evidence="7">UDP-MurNAc-tripeptide synthetase</fullName>
    </alternativeName>
    <alternativeName>
        <fullName evidence="7">UDP-N-acetylmuramyl-tripeptide synthetase</fullName>
    </alternativeName>
</protein>
<evidence type="ECO:0000313" key="12">
    <source>
        <dbReference type="EMBL" id="TXG92760.1"/>
    </source>
</evidence>
<dbReference type="InterPro" id="IPR036565">
    <property type="entry name" value="Mur-like_cat_sf"/>
</dbReference>
<evidence type="ECO:0000256" key="2">
    <source>
        <dbReference type="ARBA" id="ARBA00022618"/>
    </source>
</evidence>
<dbReference type="SUPFAM" id="SSF53244">
    <property type="entry name" value="MurD-like peptide ligases, peptide-binding domain"/>
    <property type="match status" value="1"/>
</dbReference>
<feature type="binding site" evidence="7">
    <location>
        <position position="47"/>
    </location>
    <ligand>
        <name>UDP-N-acetyl-alpha-D-muramoyl-L-alanyl-D-glutamate</name>
        <dbReference type="ChEBI" id="CHEBI:83900"/>
    </ligand>
</feature>
<dbReference type="UniPathway" id="UPA00219"/>
<dbReference type="Pfam" id="PF02875">
    <property type="entry name" value="Mur_ligase_C"/>
    <property type="match status" value="1"/>
</dbReference>
<comment type="similarity">
    <text evidence="1 7">Belongs to the MurCDEF family. MurE subfamily.</text>
</comment>
<evidence type="ECO:0000256" key="8">
    <source>
        <dbReference type="RuleBase" id="RU004135"/>
    </source>
</evidence>
<keyword evidence="6 7" id="KW-0961">Cell wall biogenesis/degradation</keyword>
<keyword evidence="3 7" id="KW-0133">Cell shape</keyword>
<comment type="PTM">
    <text evidence="7">Carboxylation is probably crucial for Mg(2+) binding and, consequently, for the gamma-phosphate positioning of ATP.</text>
</comment>
<dbReference type="NCBIfam" id="TIGR01085">
    <property type="entry name" value="murE"/>
    <property type="match status" value="1"/>
</dbReference>
<dbReference type="InterPro" id="IPR013221">
    <property type="entry name" value="Mur_ligase_cen"/>
</dbReference>
<feature type="binding site" evidence="7">
    <location>
        <begin position="436"/>
        <end position="439"/>
    </location>
    <ligand>
        <name>meso-2,6-diaminopimelate</name>
        <dbReference type="ChEBI" id="CHEBI:57791"/>
    </ligand>
</feature>
<feature type="short sequence motif" description="Meso-diaminopimelate recognition motif" evidence="7">
    <location>
        <begin position="436"/>
        <end position="439"/>
    </location>
</feature>
<evidence type="ECO:0000256" key="4">
    <source>
        <dbReference type="ARBA" id="ARBA00022984"/>
    </source>
</evidence>
<dbReference type="InterPro" id="IPR035911">
    <property type="entry name" value="MurE/MurF_N"/>
</dbReference>
<gene>
    <name evidence="7" type="primary">murE</name>
    <name evidence="12" type="ORF">DW322_15785</name>
</gene>
<dbReference type="InterPro" id="IPR036615">
    <property type="entry name" value="Mur_ligase_C_dom_sf"/>
</dbReference>
<dbReference type="GO" id="GO:0005524">
    <property type="term" value="F:ATP binding"/>
    <property type="evidence" value="ECO:0007669"/>
    <property type="project" value="UniProtKB-UniRule"/>
</dbReference>
<sequence>MASGRLRPERRISTPLRDLARLAQARLELPAPDDPADGGAAVTGVDLRAQDIEPGDLFAALPGTRSHGARFAADAVAAGAVAVLTDEAGLALARESGIPQTVPILVHDAPRSVLGVISAAIYGNPSQRMSVVGITGTSGKTTTSYLVEAALAAAGRRCALVGTIETRVEGRRVPSALTTPEAPQLHALFALVLEAGVDTVVMEVSSHALALGRVDGVHFDIGAFTNLSQDHLDFHRDLDDYFEAKARLFDPESPVHADRAVVCVDDRWGEAMAARAGSGDGVVVTVATRGADADWAAGAPEASASGTQTFTLVGPDGASHTVSTRLPGAYNVANASLALACAAELGVAVDDAARGIADVDVPGRVQRIERGQEFLAVVDYAHKPAALEAVIATLRGQSAGRLAVVVGAGGDRDTGKRPQMGEVAARSADLLVVTDDNPRSENPAEIRREVMAGALAVPVTERGEVREIADRAHAIADAVRWARSGDVVLVAGKGHEIGQEIHGVKHPFDDRDVTSAAIDHVLGERS</sequence>
<keyword evidence="7 12" id="KW-0436">Ligase</keyword>
<feature type="binding site" evidence="7">
    <location>
        <position position="412"/>
    </location>
    <ligand>
        <name>meso-2,6-diaminopimelate</name>
        <dbReference type="ChEBI" id="CHEBI:57791"/>
    </ligand>
</feature>
<dbReference type="GO" id="GO:0008360">
    <property type="term" value="P:regulation of cell shape"/>
    <property type="evidence" value="ECO:0007669"/>
    <property type="project" value="UniProtKB-KW"/>
</dbReference>
<keyword evidence="5 7" id="KW-0131">Cell cycle</keyword>
<accession>A0A6P2CLP6</accession>
<feature type="binding site" evidence="7">
    <location>
        <begin position="136"/>
        <end position="142"/>
    </location>
    <ligand>
        <name>ATP</name>
        <dbReference type="ChEBI" id="CHEBI:30616"/>
    </ligand>
</feature>
<dbReference type="GO" id="GO:0071555">
    <property type="term" value="P:cell wall organization"/>
    <property type="evidence" value="ECO:0007669"/>
    <property type="project" value="UniProtKB-KW"/>
</dbReference>
<feature type="binding site" evidence="7">
    <location>
        <position position="213"/>
    </location>
    <ligand>
        <name>UDP-N-acetyl-alpha-D-muramoyl-L-alanyl-D-glutamate</name>
        <dbReference type="ChEBI" id="CHEBI:83900"/>
    </ligand>
</feature>
<dbReference type="NCBIfam" id="NF001124">
    <property type="entry name" value="PRK00139.1-2"/>
    <property type="match status" value="1"/>
</dbReference>
<feature type="domain" description="Mur ligase C-terminal" evidence="10">
    <location>
        <begin position="363"/>
        <end position="494"/>
    </location>
</feature>
<keyword evidence="7" id="KW-0963">Cytoplasm</keyword>
<comment type="cofactor">
    <cofactor evidence="7">
        <name>Mg(2+)</name>
        <dbReference type="ChEBI" id="CHEBI:18420"/>
    </cofactor>
</comment>
<dbReference type="NCBIfam" id="NF001126">
    <property type="entry name" value="PRK00139.1-4"/>
    <property type="match status" value="1"/>
</dbReference>
<dbReference type="GO" id="GO:0008765">
    <property type="term" value="F:UDP-N-acetylmuramoylalanyl-D-glutamate-2,6-diaminopimelate ligase activity"/>
    <property type="evidence" value="ECO:0007669"/>
    <property type="project" value="UniProtKB-UniRule"/>
</dbReference>
<keyword evidence="7" id="KW-0067">ATP-binding</keyword>
<feature type="binding site" evidence="7">
    <location>
        <position position="205"/>
    </location>
    <ligand>
        <name>UDP-N-acetyl-alpha-D-muramoyl-L-alanyl-D-glutamate</name>
        <dbReference type="ChEBI" id="CHEBI:83900"/>
    </ligand>
</feature>
<dbReference type="EMBL" id="QRCM01000001">
    <property type="protein sequence ID" value="TXG92760.1"/>
    <property type="molecule type" value="Genomic_DNA"/>
</dbReference>
<dbReference type="Pfam" id="PF01225">
    <property type="entry name" value="Mur_ligase"/>
    <property type="match status" value="1"/>
</dbReference>
<dbReference type="PANTHER" id="PTHR23135:SF4">
    <property type="entry name" value="UDP-N-ACETYLMURAMOYL-L-ALANYL-D-GLUTAMATE--2,6-DIAMINOPIMELATE LIGASE MURE HOMOLOG, CHLOROPLASTIC"/>
    <property type="match status" value="1"/>
</dbReference>
<dbReference type="GO" id="GO:0009252">
    <property type="term" value="P:peptidoglycan biosynthetic process"/>
    <property type="evidence" value="ECO:0007669"/>
    <property type="project" value="UniProtKB-UniRule"/>
</dbReference>
<feature type="binding site" evidence="7">
    <location>
        <position position="496"/>
    </location>
    <ligand>
        <name>meso-2,6-diaminopimelate</name>
        <dbReference type="ChEBI" id="CHEBI:57791"/>
    </ligand>
</feature>
<evidence type="ECO:0000256" key="6">
    <source>
        <dbReference type="ARBA" id="ARBA00023316"/>
    </source>
</evidence>
<comment type="caution">
    <text evidence="12">The sequence shown here is derived from an EMBL/GenBank/DDBJ whole genome shotgun (WGS) entry which is preliminary data.</text>
</comment>
<dbReference type="Pfam" id="PF08245">
    <property type="entry name" value="Mur_ligase_M"/>
    <property type="match status" value="1"/>
</dbReference>
<dbReference type="GO" id="GO:0005737">
    <property type="term" value="C:cytoplasm"/>
    <property type="evidence" value="ECO:0007669"/>
    <property type="project" value="UniProtKB-SubCell"/>
</dbReference>
<dbReference type="GO" id="GO:0051301">
    <property type="term" value="P:cell division"/>
    <property type="evidence" value="ECO:0007669"/>
    <property type="project" value="UniProtKB-KW"/>
</dbReference>
<dbReference type="EC" id="6.3.2.13" evidence="7"/>
<dbReference type="Proteomes" id="UP000471120">
    <property type="component" value="Unassembled WGS sequence"/>
</dbReference>
<organism evidence="12 13">
    <name type="scientific">Rhodococcus rhodnii</name>
    <dbReference type="NCBI Taxonomy" id="38312"/>
    <lineage>
        <taxon>Bacteria</taxon>
        <taxon>Bacillati</taxon>
        <taxon>Actinomycetota</taxon>
        <taxon>Actinomycetes</taxon>
        <taxon>Mycobacteriales</taxon>
        <taxon>Nocardiaceae</taxon>
        <taxon>Rhodococcus</taxon>
    </lineage>
</organism>
<evidence type="ECO:0000256" key="1">
    <source>
        <dbReference type="ARBA" id="ARBA00005898"/>
    </source>
</evidence>
<keyword evidence="7" id="KW-0547">Nucleotide-binding</keyword>
<dbReference type="Gene3D" id="3.40.1390.10">
    <property type="entry name" value="MurE/MurF, N-terminal domain"/>
    <property type="match status" value="1"/>
</dbReference>
<dbReference type="SUPFAM" id="SSF53623">
    <property type="entry name" value="MurD-like peptide ligases, catalytic domain"/>
    <property type="match status" value="1"/>
</dbReference>
<evidence type="ECO:0000256" key="7">
    <source>
        <dbReference type="HAMAP-Rule" id="MF_00208"/>
    </source>
</evidence>
<dbReference type="PANTHER" id="PTHR23135">
    <property type="entry name" value="MUR LIGASE FAMILY MEMBER"/>
    <property type="match status" value="1"/>
</dbReference>
<keyword evidence="4 7" id="KW-0573">Peptidoglycan synthesis</keyword>
<proteinExistence type="inferred from homology"/>
<name>A0A6P2CLP6_9NOCA</name>
<dbReference type="Gene3D" id="3.90.190.20">
    <property type="entry name" value="Mur ligase, C-terminal domain"/>
    <property type="match status" value="1"/>
</dbReference>
<keyword evidence="7" id="KW-0460">Magnesium</keyword>
<evidence type="ECO:0000256" key="5">
    <source>
        <dbReference type="ARBA" id="ARBA00023306"/>
    </source>
</evidence>
<reference evidence="12 13" key="1">
    <citation type="submission" date="2018-07" db="EMBL/GenBank/DDBJ databases">
        <title>Genome sequence of Rhodococcus rhodnii ATCC 35071 from Rhodnius prolixus.</title>
        <authorList>
            <person name="Patel V."/>
            <person name="Vogel K.J."/>
        </authorList>
    </citation>
    <scope>NUCLEOTIDE SEQUENCE [LARGE SCALE GENOMIC DNA]</scope>
    <source>
        <strain evidence="12 13">ATCC 35071</strain>
    </source>
</reference>
<evidence type="ECO:0000259" key="9">
    <source>
        <dbReference type="Pfam" id="PF01225"/>
    </source>
</evidence>
<evidence type="ECO:0000259" key="11">
    <source>
        <dbReference type="Pfam" id="PF08245"/>
    </source>
</evidence>
<dbReference type="InterPro" id="IPR005761">
    <property type="entry name" value="UDP-N-AcMur-Glu-dNH2Pim_ligase"/>
</dbReference>
<feature type="domain" description="Mur ligase central" evidence="11">
    <location>
        <begin position="134"/>
        <end position="342"/>
    </location>
</feature>
<dbReference type="InterPro" id="IPR000713">
    <property type="entry name" value="Mur_ligase_N"/>
</dbReference>
<dbReference type="Gene3D" id="3.40.1190.10">
    <property type="entry name" value="Mur-like, catalytic domain"/>
    <property type="match status" value="1"/>
</dbReference>